<keyword evidence="1" id="KW-0813">Transport</keyword>
<dbReference type="PROSITE" id="PS50893">
    <property type="entry name" value="ABC_TRANSPORTER_2"/>
    <property type="match status" value="1"/>
</dbReference>
<dbReference type="PANTHER" id="PTHR42788">
    <property type="entry name" value="TAURINE IMPORT ATP-BINDING PROTEIN-RELATED"/>
    <property type="match status" value="1"/>
</dbReference>
<dbReference type="SUPFAM" id="SSF52540">
    <property type="entry name" value="P-loop containing nucleoside triphosphate hydrolases"/>
    <property type="match status" value="1"/>
</dbReference>
<reference evidence="6" key="2">
    <citation type="submission" date="2015-10" db="EMBL/GenBank/DDBJ databases">
        <title>Improved Draft Genome Sequence of Clostridium pasteurianum Strain ATCC 6013 (DSM 525) Using a Hybrid Next-Generation Sequencing Approach.</title>
        <authorList>
            <person name="Pyne M.E."/>
            <person name="Utturkar S.M."/>
            <person name="Brown S.D."/>
            <person name="Moo-Young M."/>
            <person name="Chung D.A."/>
            <person name="Chou P.C."/>
        </authorList>
    </citation>
    <scope>NUCLEOTIDE SEQUENCE</scope>
    <source>
        <strain evidence="6">ATCC 6013</strain>
    </source>
</reference>
<dbReference type="GeneID" id="93075619"/>
<organism evidence="5 8">
    <name type="scientific">Clostridium pasteurianum DSM 525 = ATCC 6013</name>
    <dbReference type="NCBI Taxonomy" id="1262449"/>
    <lineage>
        <taxon>Bacteria</taxon>
        <taxon>Bacillati</taxon>
        <taxon>Bacillota</taxon>
        <taxon>Clostridia</taxon>
        <taxon>Eubacteriales</taxon>
        <taxon>Clostridiaceae</taxon>
        <taxon>Clostridium</taxon>
    </lineage>
</organism>
<keyword evidence="8" id="KW-1185">Reference proteome</keyword>
<dbReference type="AlphaFoldDB" id="A0A0H3JAI7"/>
<sequence>MGLVIEGVSKRFITRNKETYTLDNINLSFKKGEFICLLGPSGCGKSTLLNIIAGLEKPTEGRVLLNDKEVKEVGPDKAFMFQEAALFPWLKVIDNVEFGMKMAGIPKDKRRQKALKYLKMVHLTKFQNSFVHELSGGMRQRVSLARALTLDSELLLMDEPFSALDSQTKTILQQQLQKIWWETKKTIVFVTHNVEEAVLLGDKVVVMSANPGRVKREFKIELARPREAQSCDLAYVAAQVMKDLKEEVEKVARTEYDSDWSIEKNNFLYNSDNNLGDGL</sequence>
<dbReference type="CDD" id="cd03293">
    <property type="entry name" value="ABC_NrtD_SsuB_transporters"/>
    <property type="match status" value="1"/>
</dbReference>
<dbReference type="PANTHER" id="PTHR42788:SF13">
    <property type="entry name" value="ALIPHATIC SULFONATES IMPORT ATP-BINDING PROTEIN SSUB"/>
    <property type="match status" value="1"/>
</dbReference>
<evidence type="ECO:0000256" key="3">
    <source>
        <dbReference type="ARBA" id="ARBA00022840"/>
    </source>
</evidence>
<dbReference type="GO" id="GO:0005524">
    <property type="term" value="F:ATP binding"/>
    <property type="evidence" value="ECO:0007669"/>
    <property type="project" value="UniProtKB-KW"/>
</dbReference>
<keyword evidence="3" id="KW-0067">ATP-binding</keyword>
<dbReference type="KEGG" id="cpat:CLPA_c35230"/>
<dbReference type="SMART" id="SM00382">
    <property type="entry name" value="AAA"/>
    <property type="match status" value="1"/>
</dbReference>
<dbReference type="EMBL" id="JPGY02000001">
    <property type="protein sequence ID" value="KRU14404.1"/>
    <property type="molecule type" value="Genomic_DNA"/>
</dbReference>
<accession>A0A0H3JAI7</accession>
<dbReference type="Pfam" id="PF00005">
    <property type="entry name" value="ABC_tran"/>
    <property type="match status" value="1"/>
</dbReference>
<dbReference type="InterPro" id="IPR050166">
    <property type="entry name" value="ABC_transporter_ATP-bind"/>
</dbReference>
<evidence type="ECO:0000313" key="6">
    <source>
        <dbReference type="EMBL" id="KRU14404.1"/>
    </source>
</evidence>
<dbReference type="InterPro" id="IPR017871">
    <property type="entry name" value="ABC_transporter-like_CS"/>
</dbReference>
<evidence type="ECO:0000313" key="5">
    <source>
        <dbReference type="EMBL" id="AJA53571.1"/>
    </source>
</evidence>
<dbReference type="eggNOG" id="COG1116">
    <property type="taxonomic scope" value="Bacteria"/>
</dbReference>
<keyword evidence="6" id="KW-0378">Hydrolase</keyword>
<dbReference type="PROSITE" id="PS00211">
    <property type="entry name" value="ABC_TRANSPORTER_1"/>
    <property type="match status" value="1"/>
</dbReference>
<dbReference type="KEGG" id="cpae:CPAST_c35230"/>
<dbReference type="InterPro" id="IPR003439">
    <property type="entry name" value="ABC_transporter-like_ATP-bd"/>
</dbReference>
<dbReference type="EC" id="3.6.3.36" evidence="6"/>
<feature type="domain" description="ABC transporter" evidence="4">
    <location>
        <begin position="3"/>
        <end position="234"/>
    </location>
</feature>
<dbReference type="Gene3D" id="3.40.50.300">
    <property type="entry name" value="P-loop containing nucleotide triphosphate hydrolases"/>
    <property type="match status" value="1"/>
</dbReference>
<keyword evidence="2" id="KW-0547">Nucleotide-binding</keyword>
<protein>
    <submittedName>
        <fullName evidence="5">ABC-type nitrate/sulfonate/bicarbonate transport system, ATPase component</fullName>
    </submittedName>
    <submittedName>
        <fullName evidence="6">Taurine-transporting ATPase</fullName>
        <ecNumber evidence="6">3.6.3.36</ecNumber>
    </submittedName>
</protein>
<evidence type="ECO:0000256" key="1">
    <source>
        <dbReference type="ARBA" id="ARBA00022448"/>
    </source>
</evidence>
<dbReference type="PATRIC" id="fig|1262449.3.peg.2535"/>
<reference evidence="5 8" key="1">
    <citation type="journal article" date="2015" name="Genome Announc.">
        <title>Complete Genome Sequence of the Nitrogen-Fixing and Solvent-Producing Clostridium pasteurianum DSM 525.</title>
        <authorList>
            <person name="Poehlein A."/>
            <person name="Grosse-Honebrink A."/>
            <person name="Zhang Y."/>
            <person name="Minton N.P."/>
            <person name="Daniel R."/>
        </authorList>
    </citation>
    <scope>NUCLEOTIDE SEQUENCE [LARGE SCALE GENOMIC DNA]</scope>
    <source>
        <strain evidence="5">DSM 525</strain>
        <strain evidence="8">DSM 525 / ATCC 6013</strain>
    </source>
</reference>
<evidence type="ECO:0000313" key="8">
    <source>
        <dbReference type="Proteomes" id="UP000030905"/>
    </source>
</evidence>
<dbReference type="Proteomes" id="UP000030905">
    <property type="component" value="Chromosome"/>
</dbReference>
<reference evidence="6 7" key="3">
    <citation type="journal article" name="Genome Announc.">
        <title>Improved Draft Genome Sequence of Clostridium pasteurianum Strain ATCC 6013 (DSM 525) Using a Hybrid Next-Generation Sequencing Approach.</title>
        <authorList>
            <person name="Pyne M.E."/>
            <person name="Utturkar S."/>
            <person name="Brown S.D."/>
            <person name="Moo-Young M."/>
            <person name="Chung D.A."/>
            <person name="Chou C.P."/>
        </authorList>
    </citation>
    <scope>NUCLEOTIDE SEQUENCE [LARGE SCALE GENOMIC DNA]</scope>
    <source>
        <strain evidence="6 7">ATCC 6013</strain>
    </source>
</reference>
<dbReference type="InterPro" id="IPR027417">
    <property type="entry name" value="P-loop_NTPase"/>
</dbReference>
<proteinExistence type="predicted"/>
<dbReference type="InterPro" id="IPR003593">
    <property type="entry name" value="AAA+_ATPase"/>
</dbReference>
<dbReference type="EMBL" id="CP009268">
    <property type="protein sequence ID" value="AJA53571.1"/>
    <property type="molecule type" value="Genomic_DNA"/>
</dbReference>
<dbReference type="Proteomes" id="UP000028042">
    <property type="component" value="Unassembled WGS sequence"/>
</dbReference>
<evidence type="ECO:0000256" key="2">
    <source>
        <dbReference type="ARBA" id="ARBA00022741"/>
    </source>
</evidence>
<evidence type="ECO:0000259" key="4">
    <source>
        <dbReference type="PROSITE" id="PS50893"/>
    </source>
</evidence>
<evidence type="ECO:0000313" key="7">
    <source>
        <dbReference type="Proteomes" id="UP000028042"/>
    </source>
</evidence>
<dbReference type="GO" id="GO:0016887">
    <property type="term" value="F:ATP hydrolysis activity"/>
    <property type="evidence" value="ECO:0007669"/>
    <property type="project" value="InterPro"/>
</dbReference>
<gene>
    <name evidence="5" type="ORF">CLPA_c35230</name>
    <name evidence="6" type="ORF">CP6013_03662</name>
</gene>
<name>A0A0H3JAI7_CLOPA</name>
<dbReference type="RefSeq" id="WP_003445847.1">
    <property type="nucleotide sequence ID" value="NZ_ANZB01000008.1"/>
</dbReference>